<evidence type="ECO:0000259" key="12">
    <source>
        <dbReference type="PROSITE" id="PS50011"/>
    </source>
</evidence>
<name>A0AAN8JVN3_PATCE</name>
<dbReference type="InterPro" id="IPR046349">
    <property type="entry name" value="C1-like_sf"/>
</dbReference>
<evidence type="ECO:0000256" key="7">
    <source>
        <dbReference type="ARBA" id="ARBA00022777"/>
    </source>
</evidence>
<dbReference type="PROSITE" id="PS00109">
    <property type="entry name" value="PROTEIN_KINASE_TYR"/>
    <property type="match status" value="1"/>
</dbReference>
<feature type="region of interest" description="Disordered" evidence="11">
    <location>
        <begin position="173"/>
        <end position="347"/>
    </location>
</feature>
<dbReference type="Gene3D" id="1.10.150.50">
    <property type="entry name" value="Transcription Factor, Ets-1"/>
    <property type="match status" value="1"/>
</dbReference>
<dbReference type="SUPFAM" id="SSF57889">
    <property type="entry name" value="Cysteine-rich domain"/>
    <property type="match status" value="1"/>
</dbReference>
<dbReference type="InterPro" id="IPR002219">
    <property type="entry name" value="PKC_DAG/PE"/>
</dbReference>
<keyword evidence="15" id="KW-1185">Reference proteome</keyword>
<feature type="region of interest" description="Disordered" evidence="11">
    <location>
        <begin position="473"/>
        <end position="564"/>
    </location>
</feature>
<dbReference type="GO" id="GO:0046872">
    <property type="term" value="F:metal ion binding"/>
    <property type="evidence" value="ECO:0007669"/>
    <property type="project" value="UniProtKB-KW"/>
</dbReference>
<organism evidence="14 15">
    <name type="scientific">Patella caerulea</name>
    <name type="common">Rayed Mediterranean limpet</name>
    <dbReference type="NCBI Taxonomy" id="87958"/>
    <lineage>
        <taxon>Eukaryota</taxon>
        <taxon>Metazoa</taxon>
        <taxon>Spiralia</taxon>
        <taxon>Lophotrochozoa</taxon>
        <taxon>Mollusca</taxon>
        <taxon>Gastropoda</taxon>
        <taxon>Patellogastropoda</taxon>
        <taxon>Patelloidea</taxon>
        <taxon>Patellidae</taxon>
        <taxon>Patella</taxon>
    </lineage>
</organism>
<dbReference type="InterPro" id="IPR008266">
    <property type="entry name" value="Tyr_kinase_AS"/>
</dbReference>
<dbReference type="CDD" id="cd20812">
    <property type="entry name" value="C1_KSR"/>
    <property type="match status" value="1"/>
</dbReference>
<evidence type="ECO:0000256" key="1">
    <source>
        <dbReference type="ARBA" id="ARBA00010507"/>
    </source>
</evidence>
<dbReference type="InterPro" id="IPR046861">
    <property type="entry name" value="SAM_KSR1_N"/>
</dbReference>
<feature type="compositionally biased region" description="Polar residues" evidence="11">
    <location>
        <begin position="541"/>
        <end position="556"/>
    </location>
</feature>
<evidence type="ECO:0000313" key="15">
    <source>
        <dbReference type="Proteomes" id="UP001347796"/>
    </source>
</evidence>
<dbReference type="Proteomes" id="UP001347796">
    <property type="component" value="Unassembled WGS sequence"/>
</dbReference>
<keyword evidence="7" id="KW-0418">Kinase</keyword>
<protein>
    <recommendedName>
        <fullName evidence="2">non-specific serine/threonine protein kinase</fullName>
        <ecNumber evidence="2">2.7.11.1</ecNumber>
    </recommendedName>
</protein>
<dbReference type="SMART" id="SM00109">
    <property type="entry name" value="C1"/>
    <property type="match status" value="1"/>
</dbReference>
<dbReference type="PROSITE" id="PS00107">
    <property type="entry name" value="PROTEIN_KINASE_ATP"/>
    <property type="match status" value="1"/>
</dbReference>
<keyword evidence="9 10" id="KW-0067">ATP-binding</keyword>
<keyword evidence="8" id="KW-0862">Zinc</keyword>
<dbReference type="PROSITE" id="PS50011">
    <property type="entry name" value="PROTEIN_KINASE_DOM"/>
    <property type="match status" value="1"/>
</dbReference>
<comment type="caution">
    <text evidence="14">The sequence shown here is derived from an EMBL/GenBank/DDBJ whole genome shotgun (WGS) entry which is preliminary data.</text>
</comment>
<keyword evidence="5" id="KW-0479">Metal-binding</keyword>
<dbReference type="InterPro" id="IPR046933">
    <property type="entry name" value="SAM_KSR1_N_sf"/>
</dbReference>
<evidence type="ECO:0000256" key="4">
    <source>
        <dbReference type="ARBA" id="ARBA00022679"/>
    </source>
</evidence>
<dbReference type="Pfam" id="PF07714">
    <property type="entry name" value="PK_Tyr_Ser-Thr"/>
    <property type="match status" value="1"/>
</dbReference>
<dbReference type="GO" id="GO:0005524">
    <property type="term" value="F:ATP binding"/>
    <property type="evidence" value="ECO:0007669"/>
    <property type="project" value="UniProtKB-UniRule"/>
</dbReference>
<dbReference type="Gene3D" id="3.30.60.20">
    <property type="match status" value="1"/>
</dbReference>
<gene>
    <name evidence="14" type="ORF">SNE40_006400</name>
</gene>
<dbReference type="Pfam" id="PF20406">
    <property type="entry name" value="SAM_KSR1_N"/>
    <property type="match status" value="1"/>
</dbReference>
<keyword evidence="4" id="KW-0808">Transferase</keyword>
<evidence type="ECO:0000259" key="13">
    <source>
        <dbReference type="PROSITE" id="PS50081"/>
    </source>
</evidence>
<dbReference type="Gene3D" id="6.10.140.1120">
    <property type="match status" value="1"/>
</dbReference>
<proteinExistence type="inferred from homology"/>
<feature type="compositionally biased region" description="Low complexity" evidence="11">
    <location>
        <begin position="482"/>
        <end position="517"/>
    </location>
</feature>
<evidence type="ECO:0000256" key="5">
    <source>
        <dbReference type="ARBA" id="ARBA00022723"/>
    </source>
</evidence>
<evidence type="ECO:0000256" key="10">
    <source>
        <dbReference type="PROSITE-ProRule" id="PRU10141"/>
    </source>
</evidence>
<dbReference type="PROSITE" id="PS00479">
    <property type="entry name" value="ZF_DAG_PE_1"/>
    <property type="match status" value="1"/>
</dbReference>
<dbReference type="InterPro" id="IPR001245">
    <property type="entry name" value="Ser-Thr/Tyr_kinase_cat_dom"/>
</dbReference>
<keyword evidence="3" id="KW-0723">Serine/threonine-protein kinase</keyword>
<evidence type="ECO:0000256" key="2">
    <source>
        <dbReference type="ARBA" id="ARBA00012513"/>
    </source>
</evidence>
<evidence type="ECO:0000256" key="11">
    <source>
        <dbReference type="SAM" id="MobiDB-lite"/>
    </source>
</evidence>
<dbReference type="EC" id="2.7.11.1" evidence="2"/>
<feature type="compositionally biased region" description="Polar residues" evidence="11">
    <location>
        <begin position="173"/>
        <end position="186"/>
    </location>
</feature>
<reference evidence="14 15" key="1">
    <citation type="submission" date="2024-01" db="EMBL/GenBank/DDBJ databases">
        <title>The genome of the rayed Mediterranean limpet Patella caerulea (Linnaeus, 1758).</title>
        <authorList>
            <person name="Anh-Thu Weber A."/>
            <person name="Halstead-Nussloch G."/>
        </authorList>
    </citation>
    <scope>NUCLEOTIDE SEQUENCE [LARGE SCALE GENOMIC DNA]</scope>
    <source>
        <strain evidence="14">AATW-2023a</strain>
        <tissue evidence="14">Whole specimen</tissue>
    </source>
</reference>
<dbReference type="PANTHER" id="PTHR44329:SF253">
    <property type="entry name" value="KINASE SUPPRESSOR OF RAS 2"/>
    <property type="match status" value="1"/>
</dbReference>
<feature type="compositionally biased region" description="Low complexity" evidence="11">
    <location>
        <begin position="331"/>
        <end position="343"/>
    </location>
</feature>
<dbReference type="Gene3D" id="1.10.510.10">
    <property type="entry name" value="Transferase(Phosphotransferase) domain 1"/>
    <property type="match status" value="1"/>
</dbReference>
<dbReference type="Gene3D" id="3.30.200.20">
    <property type="entry name" value="Phosphorylase Kinase, domain 1"/>
    <property type="match status" value="1"/>
</dbReference>
<accession>A0AAN8JVN3</accession>
<dbReference type="InterPro" id="IPR025561">
    <property type="entry name" value="KSR_SAM-like_dom"/>
</dbReference>
<dbReference type="AlphaFoldDB" id="A0AAN8JVN3"/>
<evidence type="ECO:0000256" key="9">
    <source>
        <dbReference type="ARBA" id="ARBA00022840"/>
    </source>
</evidence>
<dbReference type="CDD" id="cd14063">
    <property type="entry name" value="PK_KSR"/>
    <property type="match status" value="1"/>
</dbReference>
<dbReference type="InterPro" id="IPR000719">
    <property type="entry name" value="Prot_kinase_dom"/>
</dbReference>
<dbReference type="SUPFAM" id="SSF56112">
    <property type="entry name" value="Protein kinase-like (PK-like)"/>
    <property type="match status" value="1"/>
</dbReference>
<keyword evidence="6 10" id="KW-0547">Nucleotide-binding</keyword>
<feature type="domain" description="Protein kinase" evidence="12">
    <location>
        <begin position="610"/>
        <end position="882"/>
    </location>
</feature>
<dbReference type="FunFam" id="3.30.200.20:FF:000024">
    <property type="entry name" value="B-Raf proto-oncogene serine/threonine-protein kinase"/>
    <property type="match status" value="1"/>
</dbReference>
<evidence type="ECO:0000313" key="14">
    <source>
        <dbReference type="EMBL" id="KAK6183801.1"/>
    </source>
</evidence>
<evidence type="ECO:0000256" key="3">
    <source>
        <dbReference type="ARBA" id="ARBA00022527"/>
    </source>
</evidence>
<feature type="compositionally biased region" description="Polar residues" evidence="11">
    <location>
        <begin position="193"/>
        <end position="208"/>
    </location>
</feature>
<dbReference type="InterPro" id="IPR011009">
    <property type="entry name" value="Kinase-like_dom_sf"/>
</dbReference>
<feature type="domain" description="Phorbol-ester/DAG-type" evidence="13">
    <location>
        <begin position="384"/>
        <end position="428"/>
    </location>
</feature>
<evidence type="ECO:0000256" key="6">
    <source>
        <dbReference type="ARBA" id="ARBA00022741"/>
    </source>
</evidence>
<dbReference type="PROSITE" id="PS50081">
    <property type="entry name" value="ZF_DAG_PE_2"/>
    <property type="match status" value="1"/>
</dbReference>
<dbReference type="EMBL" id="JAZGQO010000006">
    <property type="protein sequence ID" value="KAK6183801.1"/>
    <property type="molecule type" value="Genomic_DNA"/>
</dbReference>
<dbReference type="FunFam" id="1.10.510.10:FF:000107">
    <property type="entry name" value="kinase suppressor of Ras 1"/>
    <property type="match status" value="1"/>
</dbReference>
<dbReference type="InterPro" id="IPR013761">
    <property type="entry name" value="SAM/pointed_sf"/>
</dbReference>
<evidence type="ECO:0000256" key="8">
    <source>
        <dbReference type="ARBA" id="ARBA00022833"/>
    </source>
</evidence>
<dbReference type="InterPro" id="IPR051681">
    <property type="entry name" value="Ser/Thr_Kinases-Pseudokinases"/>
</dbReference>
<dbReference type="GO" id="GO:0004674">
    <property type="term" value="F:protein serine/threonine kinase activity"/>
    <property type="evidence" value="ECO:0007669"/>
    <property type="project" value="UniProtKB-KW"/>
</dbReference>
<feature type="binding site" evidence="10">
    <location>
        <position position="636"/>
    </location>
    <ligand>
        <name>ATP</name>
        <dbReference type="ChEBI" id="CHEBI:30616"/>
    </ligand>
</feature>
<sequence>MINDGGQEDCVEQALTTCKMVQFMIDFTAKQLLGLRTECKKTEEITQKEIRDTESKLIKLFSNQLVAKAKLECDNVPKPLAEYPNTQQWLQVAGVGKDSINAMSEKGIGLNKLLRMNEDEIAKVLQSHGSTEEETRTLNTALKNLRLCTDQQIKGNTTINQDWHFTDLSCSRNNKSTSNSPCNGNSPKYHPRPSTSSADNVVINTNIISDMPTPPLSTPSSPLPIHSYNYKSTPPATPPPTRPKTSGKYPSTPPPKKKMQLFPEMAPITKSKSHESQLANRVIDIDPVRSNKNRTKPQNLKLGGSHEALYRRRLSTEGSDRSDTGAASYRGMSGHSSPGMSSPLRSPPCFKHEVTNEVIKYSNTLTVPKSPKTPLGPKMKHQISHRFVTGFILNPCDICTLYIFRGKVCKYCKKKFHKDCASKALPACGMSDSYVDAVLDWSESPIPNRRTTNPNLQLPDGYDSQMLKQVSSLPGFSHLPDSSSTSSCNSSSPSSPNLVATSSGTVTSPSPSQSPQTRNTFRFPDVPDSVATLPANFEMPSDSQNEVDVVNTNTSNDSDKTLIDSNTSDKIQLDRVDSIDSQDDQGGHNWKRGNSLSVTMKEWDIPYEQLILSDTIGIGRFGTVYKGHWHGPVAVKVLAMDDSDNQAQLAAFKLEVGVLRKTRHENLVLFMGACMKPPRLAIVTSFCKGETLFSLIHLKKDNFKLNKALIVASQVAQGMGYLHARGIIHKDLRTKNIFVDAGKVIITDFGLFNVTKICRGNKKDWLSIPPGWLCYLSPEVIKTLHARQNINMDLPFTEMSDLYAFGTVWYELLCGDWPFKSHPAETIIWQVGRGMKQSLNTIGAPREVKDILMSCWAFKKEERPEFSQISKALERIPKHRLIRSPSHPVHLSRSAEVIFNT</sequence>
<dbReference type="PANTHER" id="PTHR44329">
    <property type="entry name" value="SERINE/THREONINE-PROTEIN KINASE TNNI3K-RELATED"/>
    <property type="match status" value="1"/>
</dbReference>
<comment type="similarity">
    <text evidence="1">Belongs to the protein kinase superfamily. TKL Ser/Thr protein kinase family. RAF subfamily.</text>
</comment>
<feature type="compositionally biased region" description="Basic and acidic residues" evidence="11">
    <location>
        <begin position="308"/>
        <end position="323"/>
    </location>
</feature>
<dbReference type="Pfam" id="PF13543">
    <property type="entry name" value="SAM_KSR1"/>
    <property type="match status" value="1"/>
</dbReference>
<dbReference type="InterPro" id="IPR017441">
    <property type="entry name" value="Protein_kinase_ATP_BS"/>
</dbReference>